<gene>
    <name evidence="2" type="ORF">E1283_13895</name>
</gene>
<keyword evidence="1" id="KW-0812">Transmembrane</keyword>
<sequence>MRDLPFRARIGYLVWVLLFTGLFTWEAIGLVNPTDAYPTLSQAVRALSEHQVGRWGLFVVWLWLGLHAFVRHWRFLLRGSAD</sequence>
<feature type="transmembrane region" description="Helical" evidence="1">
    <location>
        <begin position="52"/>
        <end position="70"/>
    </location>
</feature>
<name>A0A4R4TLM4_9ACTN</name>
<keyword evidence="3" id="KW-1185">Reference proteome</keyword>
<comment type="caution">
    <text evidence="2">The sequence shown here is derived from an EMBL/GenBank/DDBJ whole genome shotgun (WGS) entry which is preliminary data.</text>
</comment>
<organism evidence="2 3">
    <name type="scientific">Streptomyces hainanensis</name>
    <dbReference type="NCBI Taxonomy" id="402648"/>
    <lineage>
        <taxon>Bacteria</taxon>
        <taxon>Bacillati</taxon>
        <taxon>Actinomycetota</taxon>
        <taxon>Actinomycetes</taxon>
        <taxon>Kitasatosporales</taxon>
        <taxon>Streptomycetaceae</taxon>
        <taxon>Streptomyces</taxon>
    </lineage>
</organism>
<evidence type="ECO:0000313" key="3">
    <source>
        <dbReference type="Proteomes" id="UP000295345"/>
    </source>
</evidence>
<reference evidence="2 3" key="1">
    <citation type="submission" date="2019-03" db="EMBL/GenBank/DDBJ databases">
        <title>Draft genome sequences of novel Actinobacteria.</title>
        <authorList>
            <person name="Sahin N."/>
            <person name="Ay H."/>
            <person name="Saygin H."/>
        </authorList>
    </citation>
    <scope>NUCLEOTIDE SEQUENCE [LARGE SCALE GENOMIC DNA]</scope>
    <source>
        <strain evidence="2 3">DSM 41900</strain>
    </source>
</reference>
<protein>
    <submittedName>
        <fullName evidence="2">Uncharacterized protein</fullName>
    </submittedName>
</protein>
<proteinExistence type="predicted"/>
<dbReference type="AlphaFoldDB" id="A0A4R4TLM4"/>
<evidence type="ECO:0000313" key="2">
    <source>
        <dbReference type="EMBL" id="TDC74969.1"/>
    </source>
</evidence>
<dbReference type="RefSeq" id="WP_132818326.1">
    <property type="nucleotide sequence ID" value="NZ_SMKI01000125.1"/>
</dbReference>
<dbReference type="Proteomes" id="UP000295345">
    <property type="component" value="Unassembled WGS sequence"/>
</dbReference>
<evidence type="ECO:0000256" key="1">
    <source>
        <dbReference type="SAM" id="Phobius"/>
    </source>
</evidence>
<keyword evidence="1" id="KW-1133">Transmembrane helix</keyword>
<keyword evidence="1" id="KW-0472">Membrane</keyword>
<feature type="transmembrane region" description="Helical" evidence="1">
    <location>
        <begin position="12"/>
        <end position="32"/>
    </location>
</feature>
<dbReference type="OrthoDB" id="4222774at2"/>
<dbReference type="InterPro" id="IPR046177">
    <property type="entry name" value="DUF6186"/>
</dbReference>
<dbReference type="Pfam" id="PF19684">
    <property type="entry name" value="DUF6186"/>
    <property type="match status" value="1"/>
</dbReference>
<accession>A0A4R4TLM4</accession>
<dbReference type="EMBL" id="SMKI01000125">
    <property type="protein sequence ID" value="TDC74969.1"/>
    <property type="molecule type" value="Genomic_DNA"/>
</dbReference>